<sequence>MPKARIPYRPASCLPKGIPPLNLFLMWAHSPSTLPHAISLGTACFRDTSLSPHNRELVCLLTAHRLSCDYQWKQHVQIAKATGVPGAKIEAIKADQITGDEFSELERVLLAFLDEVLKGPEVSDAVFGEARKYFSDQALVEVVTMQGFYYSLARIATVFQVDPESFTRETAKEVVKE</sequence>
<dbReference type="Pfam" id="PF02627">
    <property type="entry name" value="CMD"/>
    <property type="match status" value="1"/>
</dbReference>
<dbReference type="RefSeq" id="XP_024727670.1">
    <property type="nucleotide sequence ID" value="XM_024882039.1"/>
</dbReference>
<dbReference type="PANTHER" id="PTHR34846">
    <property type="entry name" value="4-CARBOXYMUCONOLACTONE DECARBOXYLASE FAMILY PROTEIN (AFU_ORTHOLOGUE AFUA_6G11590)"/>
    <property type="match status" value="1"/>
</dbReference>
<reference evidence="2 3" key="1">
    <citation type="submission" date="2016-04" db="EMBL/GenBank/DDBJ databases">
        <title>A degradative enzymes factory behind the ericoid mycorrhizal symbiosis.</title>
        <authorList>
            <consortium name="DOE Joint Genome Institute"/>
            <person name="Martino E."/>
            <person name="Morin E."/>
            <person name="Grelet G."/>
            <person name="Kuo A."/>
            <person name="Kohler A."/>
            <person name="Daghino S."/>
            <person name="Barry K."/>
            <person name="Choi C."/>
            <person name="Cichocki N."/>
            <person name="Clum A."/>
            <person name="Copeland A."/>
            <person name="Hainaut M."/>
            <person name="Haridas S."/>
            <person name="Labutti K."/>
            <person name="Lindquist E."/>
            <person name="Lipzen A."/>
            <person name="Khouja H.-R."/>
            <person name="Murat C."/>
            <person name="Ohm R."/>
            <person name="Olson A."/>
            <person name="Spatafora J."/>
            <person name="Veneault-Fourrey C."/>
            <person name="Henrissat B."/>
            <person name="Grigoriev I."/>
            <person name="Martin F."/>
            <person name="Perotto S."/>
        </authorList>
    </citation>
    <scope>NUCLEOTIDE SEQUENCE [LARGE SCALE GENOMIC DNA]</scope>
    <source>
        <strain evidence="2 3">E</strain>
    </source>
</reference>
<dbReference type="PANTHER" id="PTHR34846:SF11">
    <property type="entry name" value="4-CARBOXYMUCONOLACTONE DECARBOXYLASE FAMILY PROTEIN (AFU_ORTHOLOGUE AFUA_6G11590)"/>
    <property type="match status" value="1"/>
</dbReference>
<dbReference type="OrthoDB" id="2567457at2759"/>
<keyword evidence="3" id="KW-1185">Reference proteome</keyword>
<feature type="domain" description="Carboxymuconolactone decarboxylase-like" evidence="1">
    <location>
        <begin position="39"/>
        <end position="92"/>
    </location>
</feature>
<dbReference type="Proteomes" id="UP000235371">
    <property type="component" value="Unassembled WGS sequence"/>
</dbReference>
<gene>
    <name evidence="2" type="ORF">K444DRAFT_622130</name>
</gene>
<dbReference type="InterPro" id="IPR003779">
    <property type="entry name" value="CMD-like"/>
</dbReference>
<evidence type="ECO:0000259" key="1">
    <source>
        <dbReference type="Pfam" id="PF02627"/>
    </source>
</evidence>
<proteinExistence type="predicted"/>
<name>A0A2J6SJ18_9HELO</name>
<dbReference type="InParanoid" id="A0A2J6SJ18"/>
<dbReference type="Gene3D" id="1.20.1290.10">
    <property type="entry name" value="AhpD-like"/>
    <property type="match status" value="1"/>
</dbReference>
<protein>
    <recommendedName>
        <fullName evidence="1">Carboxymuconolactone decarboxylase-like domain-containing protein</fullName>
    </recommendedName>
</protein>
<evidence type="ECO:0000313" key="2">
    <source>
        <dbReference type="EMBL" id="PMD50766.1"/>
    </source>
</evidence>
<dbReference type="InterPro" id="IPR029032">
    <property type="entry name" value="AhpD-like"/>
</dbReference>
<accession>A0A2J6SJ18</accession>
<dbReference type="AlphaFoldDB" id="A0A2J6SJ18"/>
<dbReference type="GeneID" id="36590116"/>
<dbReference type="SUPFAM" id="SSF69118">
    <property type="entry name" value="AhpD-like"/>
    <property type="match status" value="1"/>
</dbReference>
<dbReference type="GO" id="GO:0051920">
    <property type="term" value="F:peroxiredoxin activity"/>
    <property type="evidence" value="ECO:0007669"/>
    <property type="project" value="InterPro"/>
</dbReference>
<evidence type="ECO:0000313" key="3">
    <source>
        <dbReference type="Proteomes" id="UP000235371"/>
    </source>
</evidence>
<organism evidence="2 3">
    <name type="scientific">Hyaloscypha bicolor E</name>
    <dbReference type="NCBI Taxonomy" id="1095630"/>
    <lineage>
        <taxon>Eukaryota</taxon>
        <taxon>Fungi</taxon>
        <taxon>Dikarya</taxon>
        <taxon>Ascomycota</taxon>
        <taxon>Pezizomycotina</taxon>
        <taxon>Leotiomycetes</taxon>
        <taxon>Helotiales</taxon>
        <taxon>Hyaloscyphaceae</taxon>
        <taxon>Hyaloscypha</taxon>
        <taxon>Hyaloscypha bicolor</taxon>
    </lineage>
</organism>
<dbReference type="EMBL" id="KZ613913">
    <property type="protein sequence ID" value="PMD50766.1"/>
    <property type="molecule type" value="Genomic_DNA"/>
</dbReference>